<protein>
    <recommendedName>
        <fullName evidence="2">Lipoprotein LPP20-like domain-containing protein</fullName>
    </recommendedName>
</protein>
<dbReference type="Pfam" id="PF02169">
    <property type="entry name" value="LPP20"/>
    <property type="match status" value="1"/>
</dbReference>
<reference evidence="3 4" key="1">
    <citation type="submission" date="2019-03" db="EMBL/GenBank/DDBJ databases">
        <title>Genomic Encyclopedia of Type Strains, Phase IV (KMG-IV): sequencing the most valuable type-strain genomes for metagenomic binning, comparative biology and taxonomic classification.</title>
        <authorList>
            <person name="Goeker M."/>
        </authorList>
    </citation>
    <scope>NUCLEOTIDE SEQUENCE [LARGE SCALE GENOMIC DNA]</scope>
    <source>
        <strain evidence="3 4">DSM 5604</strain>
    </source>
</reference>
<sequence>MNVISKLVVLTSTSVLLAACTHTSYPMTKGCSANSPCVNSAPSTIIAAPQYQAAPAPAPATVKETEVIEVMPREPIIVRSTGYSAPPTGKSFTRAQNRLMTMRGSKIDALRNLAERVYGVEINANNSVSNMVAQSDEIRAYVDAYLVGAKVVSQRELEDGTFETVVELALQQNFRQCVSSVEALKSNPNCLSNNSYKVSASGSNQIPTSFYNVQ</sequence>
<dbReference type="AlphaFoldDB" id="A0A4R6X0N9"/>
<name>A0A4R6X0N9_9GAMM</name>
<organism evidence="3 4">
    <name type="scientific">Marinomonas communis</name>
    <dbReference type="NCBI Taxonomy" id="28254"/>
    <lineage>
        <taxon>Bacteria</taxon>
        <taxon>Pseudomonadati</taxon>
        <taxon>Pseudomonadota</taxon>
        <taxon>Gammaproteobacteria</taxon>
        <taxon>Oceanospirillales</taxon>
        <taxon>Oceanospirillaceae</taxon>
        <taxon>Marinomonas</taxon>
    </lineage>
</organism>
<dbReference type="InterPro" id="IPR024952">
    <property type="entry name" value="LPP20-like_dom"/>
</dbReference>
<feature type="chain" id="PRO_5021027824" description="Lipoprotein LPP20-like domain-containing protein" evidence="1">
    <location>
        <begin position="19"/>
        <end position="214"/>
    </location>
</feature>
<evidence type="ECO:0000256" key="1">
    <source>
        <dbReference type="SAM" id="SignalP"/>
    </source>
</evidence>
<evidence type="ECO:0000313" key="4">
    <source>
        <dbReference type="Proteomes" id="UP000295729"/>
    </source>
</evidence>
<proteinExistence type="predicted"/>
<dbReference type="OrthoDB" id="7348506at2"/>
<feature type="signal peptide" evidence="1">
    <location>
        <begin position="1"/>
        <end position="18"/>
    </location>
</feature>
<dbReference type="PROSITE" id="PS51257">
    <property type="entry name" value="PROKAR_LIPOPROTEIN"/>
    <property type="match status" value="1"/>
</dbReference>
<keyword evidence="4" id="KW-1185">Reference proteome</keyword>
<gene>
    <name evidence="3" type="ORF">C8D85_3440</name>
</gene>
<evidence type="ECO:0000259" key="2">
    <source>
        <dbReference type="Pfam" id="PF02169"/>
    </source>
</evidence>
<keyword evidence="1" id="KW-0732">Signal</keyword>
<accession>A0A4R6X0N9</accession>
<dbReference type="RefSeq" id="WP_133565061.1">
    <property type="nucleotide sequence ID" value="NZ_JAJGNH010000016.1"/>
</dbReference>
<feature type="domain" description="Lipoprotein LPP20-like" evidence="2">
    <location>
        <begin position="99"/>
        <end position="168"/>
    </location>
</feature>
<dbReference type="Proteomes" id="UP000295729">
    <property type="component" value="Unassembled WGS sequence"/>
</dbReference>
<dbReference type="EMBL" id="SNZA01000007">
    <property type="protein sequence ID" value="TDR05918.1"/>
    <property type="molecule type" value="Genomic_DNA"/>
</dbReference>
<evidence type="ECO:0000313" key="3">
    <source>
        <dbReference type="EMBL" id="TDR05918.1"/>
    </source>
</evidence>
<comment type="caution">
    <text evidence="3">The sequence shown here is derived from an EMBL/GenBank/DDBJ whole genome shotgun (WGS) entry which is preliminary data.</text>
</comment>